<feature type="coiled-coil region" evidence="7">
    <location>
        <begin position="1557"/>
        <end position="1633"/>
    </location>
</feature>
<dbReference type="Gene3D" id="6.20.240.20">
    <property type="match status" value="1"/>
</dbReference>
<dbReference type="PRINTS" id="PR00193">
    <property type="entry name" value="MYOSINHEAVY"/>
</dbReference>
<dbReference type="GO" id="GO:0051015">
    <property type="term" value="F:actin filament binding"/>
    <property type="evidence" value="ECO:0007669"/>
    <property type="project" value="TreeGrafter"/>
</dbReference>
<evidence type="ECO:0000256" key="3">
    <source>
        <dbReference type="ARBA" id="ARBA00023123"/>
    </source>
</evidence>
<feature type="region of interest" description="Disordered" evidence="8">
    <location>
        <begin position="421"/>
        <end position="449"/>
    </location>
</feature>
<dbReference type="Gene3D" id="1.20.120.720">
    <property type="entry name" value="Myosin VI head, motor domain, U50 subdomain"/>
    <property type="match status" value="1"/>
</dbReference>
<feature type="compositionally biased region" description="Basic and acidic residues" evidence="8">
    <location>
        <begin position="82"/>
        <end position="93"/>
    </location>
</feature>
<gene>
    <name evidence="10" type="ORF">QTG54_016220</name>
</gene>
<sequence length="1668" mass="187665">MSGGGESKPNKTFVWVRLRDENGRHVLLTALSNAQSRRRIGNTNNTTVADKKRGAPITAVGAASGEGVWGWTPGFYCSKDNSDGGHNNMEEGRAASSSSSDDGDLDSLVHLTLLPLHHYSTHSSNSDDNNSLNQTEYTLTESQTSALLSSGEIVLANQWEQHDFVNRLQLGNDANGAGDDDSESDYNYDESDNDSDGDDDDSSNDRDGQISHLFDTHEQEDTPPPNLIDLTHLHECSVVHALRYRYQNTHLNMSHIYTDTGPILLAVNPFKNDESGTLYGEGTARRYRVDGERRWLSERSGGSSSSSSSSKNGSVQHETSLEEESSSLSSTSLSPHVFAVADRTFRTMMTRLHPPDADLSIPNNAASSSKAIFSAPQKQQQQQQQDQPKVNQSVLVSGESGAGKTVTTKLLMGYLAKLSEQPSESAGSSSAAESDDTSTNTSDSNMSIERRVLESNPIMESFGNARTVRNDNSSRFGKYIEMKFSSSSSSSNQQIEKVIGATLVGASIETYLLEKVRLVHQSQGERNYHIFYELFSLKYNNEDHDQENEEDLTERFGLDNYDMEDFSLINTSDTYDRRDGVSDADTFRDMKRAMTIMGIPTIEQHSVFAVCCALLHASNLNFVDIGEVECALETENPHFEYVVDLLGITRDGLNKALCYYEITVGGRGGKSGETHRKELSQAQAKKGVEALIKATYGAMFKYLVDRINKSIAGDAKSNGGGSSTLARRRKEERVGTIGILDIFGFESFQVNSFEQLCINYCNEALQQQFNRFVLRNEQEEYDKEGIPWSFIEFPENQDVLDLIDQKPSGIINILHDQCRTPGASDKTFSLLMYDKCSDHARFEADSRQVAEQLFAVHHYAGLVEYDVEGFVEKNRDELPKEASDLLLSSNNEFVKTLAEMLQPSASAGRNKITSPRSGASQRHTVGVQFSSQLHSLRRKIDETSPHYIRCLKPNNLLAPDIFDAALIADQLRCAGVIEAVRVSRLGYPQRYSHNQFISRYRILGMKALKKKKNCPKKFNPAKALVHAVKGLKVDDNQDDIGIQVGKSKVFLKREAYDALERLRRDKITSSVVVIQKNARCYVYRKHYSKACRAILSIQCFLRCASAKNEVHRLRKQRRSIIIQSYWRRYLSRKLLLSAKTIAIWTQSHLRRSLSRKIFNAMNHDRKAIRIQSIWRRYIAVRILKRYRCSAVTIQCAVRSYNSRVSLHGLKSHARDLHAVLTERDMLRQEVIELKKMTQDRKIVQVSSVGVDDTNSSIVEKDTEIASLRSALDFMSSEKERLERELNEALQTLDSAKEQKDNYAEVSKLLQVEMNTLDEKHVAEIKRLSTELSAIKSENQELRDRKDDTQLLVVAAAGTESQSQAADKVDDTKSNNHLLEEIARLTEINSKLQQENYDLSEKHVSQIKTASDFSRRETVLAANTSVCTSFTADITDTEEDTSKLREDNQILRKQLELLRGMGPNSVIPDDQEYDESVAPGEEGSAASSEKGFIGDAYAVYATSSDKSDQDERIRLQKIINELKEELKQTKKRSKYDLDDVNRVNTSLRRDLERAEYTSTALNDELDLKYEEYEALQEDLEKFAETFATQHEELQQLEGRVKKLASEKEELQASNNDKSDKIINLEAQLELLKTSQSKAPEWVGDEIGKLWSEISRLKTEELESANHSGK</sequence>
<feature type="compositionally biased region" description="Low complexity" evidence="8">
    <location>
        <begin position="377"/>
        <end position="387"/>
    </location>
</feature>
<feature type="domain" description="Myosin motor" evidence="9">
    <location>
        <begin position="222"/>
        <end position="1064"/>
    </location>
</feature>
<evidence type="ECO:0000256" key="4">
    <source>
        <dbReference type="ARBA" id="ARBA00023175"/>
    </source>
</evidence>
<feature type="region of interest" description="Disordered" evidence="8">
    <location>
        <begin position="295"/>
        <end position="333"/>
    </location>
</feature>
<feature type="region of interest" description="Disordered" evidence="8">
    <location>
        <begin position="369"/>
        <end position="396"/>
    </location>
</feature>
<feature type="region of interest" description="Disordered" evidence="8">
    <location>
        <begin position="82"/>
        <end position="103"/>
    </location>
</feature>
<feature type="region of interest" description="Disordered" evidence="8">
    <location>
        <begin position="1460"/>
        <end position="1487"/>
    </location>
</feature>
<dbReference type="GO" id="GO:0005737">
    <property type="term" value="C:cytoplasm"/>
    <property type="evidence" value="ECO:0007669"/>
    <property type="project" value="TreeGrafter"/>
</dbReference>
<dbReference type="InterPro" id="IPR036961">
    <property type="entry name" value="Kinesin_motor_dom_sf"/>
</dbReference>
<dbReference type="PROSITE" id="PS51456">
    <property type="entry name" value="MYOSIN_MOTOR"/>
    <property type="match status" value="1"/>
</dbReference>
<evidence type="ECO:0000256" key="8">
    <source>
        <dbReference type="SAM" id="MobiDB-lite"/>
    </source>
</evidence>
<evidence type="ECO:0000259" key="9">
    <source>
        <dbReference type="PROSITE" id="PS51456"/>
    </source>
</evidence>
<dbReference type="InterPro" id="IPR027417">
    <property type="entry name" value="P-loop_NTPase"/>
</dbReference>
<protein>
    <submittedName>
        <fullName evidence="10">Myosin family protein</fullName>
    </submittedName>
</protein>
<keyword evidence="5 6" id="KW-0009">Actin-binding</keyword>
<feature type="compositionally biased region" description="Low complexity" evidence="8">
    <location>
        <begin position="421"/>
        <end position="444"/>
    </location>
</feature>
<dbReference type="GO" id="GO:0016459">
    <property type="term" value="C:myosin complex"/>
    <property type="evidence" value="ECO:0007669"/>
    <property type="project" value="UniProtKB-KW"/>
</dbReference>
<proteinExistence type="inferred from homology"/>
<dbReference type="SMART" id="SM00242">
    <property type="entry name" value="MYSc"/>
    <property type="match status" value="1"/>
</dbReference>
<feature type="region of interest" description="Disordered" evidence="8">
    <location>
        <begin position="170"/>
        <end position="209"/>
    </location>
</feature>
<keyword evidence="11" id="KW-1185">Reference proteome</keyword>
<comment type="similarity">
    <text evidence="6">Belongs to the TRAFAC class myosin-kinesin ATPase superfamily. Myosin family.</text>
</comment>
<name>A0AAD8XSU6_9STRA</name>
<feature type="region of interest" description="Disordered" evidence="8">
    <location>
        <begin position="905"/>
        <end position="924"/>
    </location>
</feature>
<keyword evidence="1 6" id="KW-0547">Nucleotide-binding</keyword>
<dbReference type="PANTHER" id="PTHR13140:SF845">
    <property type="entry name" value="MYOSIN-LIKE PROTEIN"/>
    <property type="match status" value="1"/>
</dbReference>
<dbReference type="Gene3D" id="1.20.58.530">
    <property type="match status" value="1"/>
</dbReference>
<feature type="coiled-coil region" evidence="7">
    <location>
        <begin position="1264"/>
        <end position="1401"/>
    </location>
</feature>
<feature type="compositionally biased region" description="Low complexity" evidence="8">
    <location>
        <begin position="300"/>
        <end position="310"/>
    </location>
</feature>
<feature type="compositionally biased region" description="Acidic residues" evidence="8">
    <location>
        <begin position="178"/>
        <end position="202"/>
    </location>
</feature>
<dbReference type="GO" id="GO:0016020">
    <property type="term" value="C:membrane"/>
    <property type="evidence" value="ECO:0007669"/>
    <property type="project" value="TreeGrafter"/>
</dbReference>
<evidence type="ECO:0000256" key="1">
    <source>
        <dbReference type="ARBA" id="ARBA00022741"/>
    </source>
</evidence>
<dbReference type="GO" id="GO:0005524">
    <property type="term" value="F:ATP binding"/>
    <property type="evidence" value="ECO:0007669"/>
    <property type="project" value="UniProtKB-UniRule"/>
</dbReference>
<dbReference type="Gene3D" id="1.10.10.820">
    <property type="match status" value="1"/>
</dbReference>
<dbReference type="InterPro" id="IPR001609">
    <property type="entry name" value="Myosin_head_motor_dom-like"/>
</dbReference>
<dbReference type="PANTHER" id="PTHR13140">
    <property type="entry name" value="MYOSIN"/>
    <property type="match status" value="1"/>
</dbReference>
<keyword evidence="2 6" id="KW-0067">ATP-binding</keyword>
<feature type="region of interest" description="Actin-binding" evidence="6">
    <location>
        <begin position="933"/>
        <end position="955"/>
    </location>
</feature>
<dbReference type="InterPro" id="IPR000048">
    <property type="entry name" value="IQ_motif_EF-hand-BS"/>
</dbReference>
<keyword evidence="7" id="KW-0175">Coiled coil</keyword>
<evidence type="ECO:0000256" key="6">
    <source>
        <dbReference type="PROSITE-ProRule" id="PRU00782"/>
    </source>
</evidence>
<dbReference type="EMBL" id="JATAAI010000054">
    <property type="protein sequence ID" value="KAK1733082.1"/>
    <property type="molecule type" value="Genomic_DNA"/>
</dbReference>
<reference evidence="10" key="1">
    <citation type="submission" date="2023-06" db="EMBL/GenBank/DDBJ databases">
        <title>Survivors Of The Sea: Transcriptome response of Skeletonema marinoi to long-term dormancy.</title>
        <authorList>
            <person name="Pinder M.I.M."/>
            <person name="Kourtchenko O."/>
            <person name="Robertson E.K."/>
            <person name="Larsson T."/>
            <person name="Maumus F."/>
            <person name="Osuna-Cruz C.M."/>
            <person name="Vancaester E."/>
            <person name="Stenow R."/>
            <person name="Vandepoele K."/>
            <person name="Ploug H."/>
            <person name="Bruchert V."/>
            <person name="Godhe A."/>
            <person name="Topel M."/>
        </authorList>
    </citation>
    <scope>NUCLEOTIDE SEQUENCE</scope>
    <source>
        <strain evidence="10">R05AC</strain>
    </source>
</reference>
<dbReference type="SMART" id="SM00015">
    <property type="entry name" value="IQ"/>
    <property type="match status" value="5"/>
</dbReference>
<comment type="caution">
    <text evidence="10">The sequence shown here is derived from an EMBL/GenBank/DDBJ whole genome shotgun (WGS) entry which is preliminary data.</text>
</comment>
<dbReference type="Gene3D" id="3.40.850.10">
    <property type="entry name" value="Kinesin motor domain"/>
    <property type="match status" value="1"/>
</dbReference>
<evidence type="ECO:0000256" key="7">
    <source>
        <dbReference type="SAM" id="Coils"/>
    </source>
</evidence>
<dbReference type="PROSITE" id="PS50096">
    <property type="entry name" value="IQ"/>
    <property type="match status" value="1"/>
</dbReference>
<evidence type="ECO:0000256" key="5">
    <source>
        <dbReference type="ARBA" id="ARBA00023203"/>
    </source>
</evidence>
<dbReference type="Pfam" id="PF00612">
    <property type="entry name" value="IQ"/>
    <property type="match status" value="3"/>
</dbReference>
<dbReference type="Pfam" id="PF00063">
    <property type="entry name" value="Myosin_head"/>
    <property type="match status" value="2"/>
</dbReference>
<dbReference type="SUPFAM" id="SSF52540">
    <property type="entry name" value="P-loop containing nucleoside triphosphate hydrolases"/>
    <property type="match status" value="1"/>
</dbReference>
<dbReference type="Gene3D" id="1.20.5.190">
    <property type="match status" value="3"/>
</dbReference>
<feature type="binding site" evidence="6">
    <location>
        <begin position="398"/>
        <end position="405"/>
    </location>
    <ligand>
        <name>ATP</name>
        <dbReference type="ChEBI" id="CHEBI:30616"/>
    </ligand>
</feature>
<dbReference type="GO" id="GO:0000146">
    <property type="term" value="F:microfilament motor activity"/>
    <property type="evidence" value="ECO:0007669"/>
    <property type="project" value="TreeGrafter"/>
</dbReference>
<keyword evidence="4 6" id="KW-0505">Motor protein</keyword>
<evidence type="ECO:0000313" key="10">
    <source>
        <dbReference type="EMBL" id="KAK1733082.1"/>
    </source>
</evidence>
<dbReference type="CDD" id="cd00124">
    <property type="entry name" value="MYSc"/>
    <property type="match status" value="1"/>
</dbReference>
<evidence type="ECO:0000313" key="11">
    <source>
        <dbReference type="Proteomes" id="UP001224775"/>
    </source>
</evidence>
<dbReference type="Proteomes" id="UP001224775">
    <property type="component" value="Unassembled WGS sequence"/>
</dbReference>
<organism evidence="10 11">
    <name type="scientific">Skeletonema marinoi</name>
    <dbReference type="NCBI Taxonomy" id="267567"/>
    <lineage>
        <taxon>Eukaryota</taxon>
        <taxon>Sar</taxon>
        <taxon>Stramenopiles</taxon>
        <taxon>Ochrophyta</taxon>
        <taxon>Bacillariophyta</taxon>
        <taxon>Coscinodiscophyceae</taxon>
        <taxon>Thalassiosirophycidae</taxon>
        <taxon>Thalassiosirales</taxon>
        <taxon>Skeletonemataceae</taxon>
        <taxon>Skeletonema</taxon>
        <taxon>Skeletonema marinoi-dohrnii complex</taxon>
    </lineage>
</organism>
<keyword evidence="3 6" id="KW-0518">Myosin</keyword>
<evidence type="ECO:0000256" key="2">
    <source>
        <dbReference type="ARBA" id="ARBA00022840"/>
    </source>
</evidence>
<dbReference type="GO" id="GO:0007015">
    <property type="term" value="P:actin filament organization"/>
    <property type="evidence" value="ECO:0007669"/>
    <property type="project" value="TreeGrafter"/>
</dbReference>
<accession>A0AAD8XSU6</accession>